<keyword evidence="7" id="KW-0963">Cytoplasm</keyword>
<dbReference type="SMART" id="SM00524">
    <property type="entry name" value="DWB"/>
    <property type="match status" value="1"/>
</dbReference>
<feature type="compositionally biased region" description="Low complexity" evidence="8">
    <location>
        <begin position="486"/>
        <end position="506"/>
    </location>
</feature>
<dbReference type="SMART" id="SM00523">
    <property type="entry name" value="DWA"/>
    <property type="match status" value="1"/>
</dbReference>
<dbReference type="InterPro" id="IPR017855">
    <property type="entry name" value="SMAD-like_dom_sf"/>
</dbReference>
<dbReference type="GO" id="GO:0071144">
    <property type="term" value="C:heteromeric SMAD protein complex"/>
    <property type="evidence" value="ECO:0007669"/>
    <property type="project" value="TreeGrafter"/>
</dbReference>
<dbReference type="InterPro" id="IPR036578">
    <property type="entry name" value="SMAD_MH1_sf"/>
</dbReference>
<evidence type="ECO:0000256" key="7">
    <source>
        <dbReference type="RuleBase" id="RU361195"/>
    </source>
</evidence>
<dbReference type="InterPro" id="IPR013790">
    <property type="entry name" value="Dwarfin"/>
</dbReference>
<dbReference type="InterPro" id="IPR008984">
    <property type="entry name" value="SMAD_FHA_dom_sf"/>
</dbReference>
<feature type="region of interest" description="Disordered" evidence="8">
    <location>
        <begin position="22"/>
        <end position="44"/>
    </location>
</feature>
<dbReference type="GO" id="GO:0140416">
    <property type="term" value="F:transcription regulator inhibitor activity"/>
    <property type="evidence" value="ECO:0007669"/>
    <property type="project" value="TreeGrafter"/>
</dbReference>
<name>A0AAV2HSM2_LYMST</name>
<comment type="subcellular location">
    <subcellularLocation>
        <location evidence="7">Cytoplasm</location>
    </subcellularLocation>
    <subcellularLocation>
        <location evidence="7">Nucleus</location>
    </subcellularLocation>
</comment>
<dbReference type="GO" id="GO:0005737">
    <property type="term" value="C:cytoplasm"/>
    <property type="evidence" value="ECO:0007669"/>
    <property type="project" value="UniProtKB-SubCell"/>
</dbReference>
<keyword evidence="12" id="KW-1185">Reference proteome</keyword>
<keyword evidence="4 7" id="KW-0805">Transcription regulation</keyword>
<evidence type="ECO:0000256" key="6">
    <source>
        <dbReference type="ARBA" id="ARBA00023242"/>
    </source>
</evidence>
<keyword evidence="6 7" id="KW-0539">Nucleus</keyword>
<dbReference type="InterPro" id="IPR013019">
    <property type="entry name" value="MAD_homology_MH1"/>
</dbReference>
<dbReference type="SUPFAM" id="SSF56366">
    <property type="entry name" value="SMAD MH1 domain"/>
    <property type="match status" value="1"/>
</dbReference>
<protein>
    <recommendedName>
        <fullName evidence="7">Mothers against decapentaplegic homolog</fullName>
        <shortName evidence="7">MAD homolog</shortName>
        <shortName evidence="7">Mothers against DPP homolog</shortName>
    </recommendedName>
    <alternativeName>
        <fullName evidence="7">SMAD family member</fullName>
    </alternativeName>
</protein>
<organism evidence="11 12">
    <name type="scientific">Lymnaea stagnalis</name>
    <name type="common">Great pond snail</name>
    <name type="synonym">Helix stagnalis</name>
    <dbReference type="NCBI Taxonomy" id="6523"/>
    <lineage>
        <taxon>Eukaryota</taxon>
        <taxon>Metazoa</taxon>
        <taxon>Spiralia</taxon>
        <taxon>Lophotrochozoa</taxon>
        <taxon>Mollusca</taxon>
        <taxon>Gastropoda</taxon>
        <taxon>Heterobranchia</taxon>
        <taxon>Euthyneura</taxon>
        <taxon>Panpulmonata</taxon>
        <taxon>Hygrophila</taxon>
        <taxon>Lymnaeoidea</taxon>
        <taxon>Lymnaeidae</taxon>
        <taxon>Lymnaea</taxon>
    </lineage>
</organism>
<dbReference type="PROSITE" id="PS51075">
    <property type="entry name" value="MH1"/>
    <property type="match status" value="1"/>
</dbReference>
<dbReference type="PROSITE" id="PS51076">
    <property type="entry name" value="MH2"/>
    <property type="match status" value="2"/>
</dbReference>
<dbReference type="Proteomes" id="UP001497497">
    <property type="component" value="Unassembled WGS sequence"/>
</dbReference>
<comment type="similarity">
    <text evidence="1 7">Belongs to the dwarfin/SMAD family.</text>
</comment>
<dbReference type="EMBL" id="CAXITT010000249">
    <property type="protein sequence ID" value="CAL1537108.1"/>
    <property type="molecule type" value="Genomic_DNA"/>
</dbReference>
<dbReference type="Gene3D" id="2.60.200.10">
    <property type="match status" value="2"/>
</dbReference>
<feature type="domain" description="MH2" evidence="10">
    <location>
        <begin position="213"/>
        <end position="423"/>
    </location>
</feature>
<evidence type="ECO:0000256" key="5">
    <source>
        <dbReference type="ARBA" id="ARBA00023163"/>
    </source>
</evidence>
<dbReference type="Pfam" id="PF03165">
    <property type="entry name" value="MH1"/>
    <property type="match status" value="1"/>
</dbReference>
<dbReference type="InterPro" id="IPR001132">
    <property type="entry name" value="SMAD_dom_Dwarfin-type"/>
</dbReference>
<feature type="region of interest" description="Disordered" evidence="8">
    <location>
        <begin position="285"/>
        <end position="321"/>
    </location>
</feature>
<dbReference type="PANTHER" id="PTHR13703">
    <property type="entry name" value="SMAD"/>
    <property type="match status" value="1"/>
</dbReference>
<dbReference type="GO" id="GO:0009653">
    <property type="term" value="P:anatomical structure morphogenesis"/>
    <property type="evidence" value="ECO:0007669"/>
    <property type="project" value="TreeGrafter"/>
</dbReference>
<feature type="compositionally biased region" description="Low complexity" evidence="8">
    <location>
        <begin position="445"/>
        <end position="467"/>
    </location>
</feature>
<keyword evidence="2" id="KW-0479">Metal-binding</keyword>
<evidence type="ECO:0000313" key="11">
    <source>
        <dbReference type="EMBL" id="CAL1537108.1"/>
    </source>
</evidence>
<keyword evidence="3" id="KW-0862">Zinc</keyword>
<gene>
    <name evidence="11" type="ORF">GSLYS_00011021001</name>
</gene>
<proteinExistence type="inferred from homology"/>
<dbReference type="GO" id="GO:0070411">
    <property type="term" value="F:I-SMAD binding"/>
    <property type="evidence" value="ECO:0007669"/>
    <property type="project" value="TreeGrafter"/>
</dbReference>
<sequence length="690" mass="77015">MFRSKRYSLVKRLWKYKINDETRSSSQKDTSISSSSSPLSPQEDLELKSVTHSLFKKLKEEQLEILLQAMESHGGEITPCVPLSKSDIRLGKHTFAPYVLCCKVFRWPDLKCDAEMKRLPSCSRLNEDKDSVVCCNPFHWSLVVKIDEPPIFPDKHQWPRPPHTQRQDNHADKYQGVSSRIMASSETGFLTSDYTENSSDNTEHNTGQNFMYWCTVAYWELRERVGRLFQVTEPRVHVFQQLPHGNGVCLKLFQKPTNIEAVRRTREKIGFGIILSREAAHKNSMPLTTREVTEECGTAPNPRTLTISSTSQLSMSPQSQSPVSNISSGFFNNSNVTSSTSKSIECFSPSQGTSDSSVNLLDGRESGDDIGCDCDVHRGARRGENLQAKTNCGGNNHLHDLQPDRDPCHPVLSREVINIDPICDETMDFLQTSVTSPSSSPPPHQASQHLQPSSPSSFSSFSSSSSPPSSPPSYYNGDSSFNSLENMSSKYETSSSSVNSSNNNKITNKKRTSSFEITTATATNTIKMTKPSSSKQHSGSQRIVNTTHARGFTPSGGLISDTFHHQGEVWENNSVTDLPYKQGEVWAYNASNFPIFVNSPTLDNPESPKSLVVKKVPPGYSIKIFDYARADLLERTEARSKLRSDGPFDPCSVRISLAKGWGHNYSRQFITSCPCWLEIFLGVRNWNSTS</sequence>
<accession>A0AAV2HSM2</accession>
<feature type="domain" description="MH1" evidence="9">
    <location>
        <begin position="8"/>
        <end position="149"/>
    </location>
</feature>
<dbReference type="InterPro" id="IPR003619">
    <property type="entry name" value="MAD_homology1_Dwarfin-type"/>
</dbReference>
<feature type="compositionally biased region" description="Polar residues" evidence="8">
    <location>
        <begin position="476"/>
        <end position="485"/>
    </location>
</feature>
<dbReference type="AlphaFoldDB" id="A0AAV2HSM2"/>
<evidence type="ECO:0000313" key="12">
    <source>
        <dbReference type="Proteomes" id="UP001497497"/>
    </source>
</evidence>
<feature type="domain" description="MH2" evidence="10">
    <location>
        <begin position="494"/>
        <end position="690"/>
    </location>
</feature>
<dbReference type="Pfam" id="PF03166">
    <property type="entry name" value="MH2"/>
    <property type="match status" value="2"/>
</dbReference>
<reference evidence="11 12" key="1">
    <citation type="submission" date="2024-04" db="EMBL/GenBank/DDBJ databases">
        <authorList>
            <consortium name="Genoscope - CEA"/>
            <person name="William W."/>
        </authorList>
    </citation>
    <scope>NUCLEOTIDE SEQUENCE [LARGE SCALE GENOMIC DNA]</scope>
</reference>
<evidence type="ECO:0000256" key="3">
    <source>
        <dbReference type="ARBA" id="ARBA00022833"/>
    </source>
</evidence>
<feature type="compositionally biased region" description="Low complexity" evidence="8">
    <location>
        <begin position="24"/>
        <end position="40"/>
    </location>
</feature>
<keyword evidence="5 7" id="KW-0804">Transcription</keyword>
<dbReference type="PANTHER" id="PTHR13703:SF54">
    <property type="entry name" value="MOTHERS AGAINST DECAPENTAPLEGIC HOMOLOG"/>
    <property type="match status" value="1"/>
</dbReference>
<evidence type="ECO:0000256" key="8">
    <source>
        <dbReference type="SAM" id="MobiDB-lite"/>
    </source>
</evidence>
<evidence type="ECO:0000256" key="2">
    <source>
        <dbReference type="ARBA" id="ARBA00022723"/>
    </source>
</evidence>
<dbReference type="GO" id="GO:0046872">
    <property type="term" value="F:metal ion binding"/>
    <property type="evidence" value="ECO:0007669"/>
    <property type="project" value="UniProtKB-KW"/>
</dbReference>
<feature type="compositionally biased region" description="Low complexity" evidence="8">
    <location>
        <begin position="304"/>
        <end position="321"/>
    </location>
</feature>
<feature type="region of interest" description="Disordered" evidence="8">
    <location>
        <begin position="432"/>
        <end position="512"/>
    </location>
</feature>
<dbReference type="CDD" id="cd10489">
    <property type="entry name" value="MH1_SMAD_6_7"/>
    <property type="match status" value="1"/>
</dbReference>
<dbReference type="SUPFAM" id="SSF49879">
    <property type="entry name" value="SMAD/FHA domain"/>
    <property type="match status" value="2"/>
</dbReference>
<evidence type="ECO:0000259" key="10">
    <source>
        <dbReference type="PROSITE" id="PS51076"/>
    </source>
</evidence>
<dbReference type="GO" id="GO:0006357">
    <property type="term" value="P:regulation of transcription by RNA polymerase II"/>
    <property type="evidence" value="ECO:0007669"/>
    <property type="project" value="TreeGrafter"/>
</dbReference>
<evidence type="ECO:0000259" key="9">
    <source>
        <dbReference type="PROSITE" id="PS51075"/>
    </source>
</evidence>
<dbReference type="Gene3D" id="3.90.520.10">
    <property type="entry name" value="SMAD MH1 domain"/>
    <property type="match status" value="1"/>
</dbReference>
<comment type="caution">
    <text evidence="11">The sequence shown here is derived from an EMBL/GenBank/DDBJ whole genome shotgun (WGS) entry which is preliminary data.</text>
</comment>
<evidence type="ECO:0000256" key="4">
    <source>
        <dbReference type="ARBA" id="ARBA00023015"/>
    </source>
</evidence>
<dbReference type="GO" id="GO:0060395">
    <property type="term" value="P:SMAD protein signal transduction"/>
    <property type="evidence" value="ECO:0007669"/>
    <property type="project" value="TreeGrafter"/>
</dbReference>
<dbReference type="GO" id="GO:0030154">
    <property type="term" value="P:cell differentiation"/>
    <property type="evidence" value="ECO:0007669"/>
    <property type="project" value="TreeGrafter"/>
</dbReference>
<evidence type="ECO:0000256" key="1">
    <source>
        <dbReference type="ARBA" id="ARBA00005545"/>
    </source>
</evidence>